<evidence type="ECO:0000313" key="3">
    <source>
        <dbReference type="Proteomes" id="UP000822688"/>
    </source>
</evidence>
<evidence type="ECO:0008006" key="4">
    <source>
        <dbReference type="Google" id="ProtNLM"/>
    </source>
</evidence>
<name>A0A8T0H7S7_CERPU</name>
<dbReference type="AlphaFoldDB" id="A0A8T0H7S7"/>
<proteinExistence type="predicted"/>
<gene>
    <name evidence="2" type="ORF">KC19_7G051100</name>
</gene>
<feature type="chain" id="PRO_5035799753" description="Secreted protein" evidence="1">
    <location>
        <begin position="20"/>
        <end position="72"/>
    </location>
</feature>
<evidence type="ECO:0000256" key="1">
    <source>
        <dbReference type="SAM" id="SignalP"/>
    </source>
</evidence>
<comment type="caution">
    <text evidence="2">The sequence shown here is derived from an EMBL/GenBank/DDBJ whole genome shotgun (WGS) entry which is preliminary data.</text>
</comment>
<accession>A0A8T0H7S7</accession>
<keyword evidence="3" id="KW-1185">Reference proteome</keyword>
<keyword evidence="1" id="KW-0732">Signal</keyword>
<evidence type="ECO:0000313" key="2">
    <source>
        <dbReference type="EMBL" id="KAG0566268.1"/>
    </source>
</evidence>
<protein>
    <recommendedName>
        <fullName evidence="4">Secreted protein</fullName>
    </recommendedName>
</protein>
<reference evidence="2" key="1">
    <citation type="submission" date="2020-06" db="EMBL/GenBank/DDBJ databases">
        <title>WGS assembly of Ceratodon purpureus strain R40.</title>
        <authorList>
            <person name="Carey S.B."/>
            <person name="Jenkins J."/>
            <person name="Shu S."/>
            <person name="Lovell J.T."/>
            <person name="Sreedasyam A."/>
            <person name="Maumus F."/>
            <person name="Tiley G.P."/>
            <person name="Fernandez-Pozo N."/>
            <person name="Barry K."/>
            <person name="Chen C."/>
            <person name="Wang M."/>
            <person name="Lipzen A."/>
            <person name="Daum C."/>
            <person name="Saski C.A."/>
            <person name="Payton A.C."/>
            <person name="Mcbreen J.C."/>
            <person name="Conrad R.E."/>
            <person name="Kollar L.M."/>
            <person name="Olsson S."/>
            <person name="Huttunen S."/>
            <person name="Landis J.B."/>
            <person name="Wickett N.J."/>
            <person name="Johnson M.G."/>
            <person name="Rensing S.A."/>
            <person name="Grimwood J."/>
            <person name="Schmutz J."/>
            <person name="Mcdaniel S.F."/>
        </authorList>
    </citation>
    <scope>NUCLEOTIDE SEQUENCE</scope>
    <source>
        <strain evidence="2">R40</strain>
    </source>
</reference>
<dbReference type="EMBL" id="CM026428">
    <property type="protein sequence ID" value="KAG0566268.1"/>
    <property type="molecule type" value="Genomic_DNA"/>
</dbReference>
<feature type="signal peptide" evidence="1">
    <location>
        <begin position="1"/>
        <end position="19"/>
    </location>
</feature>
<organism evidence="2 3">
    <name type="scientific">Ceratodon purpureus</name>
    <name type="common">Fire moss</name>
    <name type="synonym">Dicranum purpureum</name>
    <dbReference type="NCBI Taxonomy" id="3225"/>
    <lineage>
        <taxon>Eukaryota</taxon>
        <taxon>Viridiplantae</taxon>
        <taxon>Streptophyta</taxon>
        <taxon>Embryophyta</taxon>
        <taxon>Bryophyta</taxon>
        <taxon>Bryophytina</taxon>
        <taxon>Bryopsida</taxon>
        <taxon>Dicranidae</taxon>
        <taxon>Pseudoditrichales</taxon>
        <taxon>Ditrichaceae</taxon>
        <taxon>Ceratodon</taxon>
    </lineage>
</organism>
<dbReference type="Proteomes" id="UP000822688">
    <property type="component" value="Chromosome 7"/>
</dbReference>
<sequence>MALYTCSLLTLLGSQVTWFLNFSANFVLNLECPLSKHRWRWRWRCDLEHSDSTVLRGHCNCHYRCTVGKLKE</sequence>